<dbReference type="EMBL" id="DF847787">
    <property type="protein sequence ID" value="GAT52553.1"/>
    <property type="molecule type" value="Genomic_DNA"/>
</dbReference>
<dbReference type="PROSITE" id="PS00108">
    <property type="entry name" value="PROTEIN_KINASE_ST"/>
    <property type="match status" value="1"/>
</dbReference>
<evidence type="ECO:0000256" key="4">
    <source>
        <dbReference type="PROSITE-ProRule" id="PRU10141"/>
    </source>
</evidence>
<keyword evidence="6" id="KW-0732">Signal</keyword>
<evidence type="ECO:0000256" key="1">
    <source>
        <dbReference type="ARBA" id="ARBA00012513"/>
    </source>
</evidence>
<dbReference type="Proteomes" id="UP000815677">
    <property type="component" value="Unassembled WGS sequence"/>
</dbReference>
<keyword evidence="5" id="KW-0723">Serine/threonine-protein kinase</keyword>
<evidence type="ECO:0000313" key="9">
    <source>
        <dbReference type="Proteomes" id="UP000815677"/>
    </source>
</evidence>
<keyword evidence="9" id="KW-1185">Reference proteome</keyword>
<dbReference type="PANTHER" id="PTHR11909">
    <property type="entry name" value="CASEIN KINASE-RELATED"/>
    <property type="match status" value="1"/>
</dbReference>
<organism evidence="8 9">
    <name type="scientific">Mycena chlorophos</name>
    <name type="common">Agaric fungus</name>
    <name type="synonym">Agaricus chlorophos</name>
    <dbReference type="NCBI Taxonomy" id="658473"/>
    <lineage>
        <taxon>Eukaryota</taxon>
        <taxon>Fungi</taxon>
        <taxon>Dikarya</taxon>
        <taxon>Basidiomycota</taxon>
        <taxon>Agaricomycotina</taxon>
        <taxon>Agaricomycetes</taxon>
        <taxon>Agaricomycetidae</taxon>
        <taxon>Agaricales</taxon>
        <taxon>Marasmiineae</taxon>
        <taxon>Mycenaceae</taxon>
        <taxon>Mycena</taxon>
    </lineage>
</organism>
<reference evidence="8" key="1">
    <citation type="submission" date="2014-09" db="EMBL/GenBank/DDBJ databases">
        <title>Genome sequence of the luminous mushroom Mycena chlorophos for searching fungal bioluminescence genes.</title>
        <authorList>
            <person name="Tanaka Y."/>
            <person name="Kasuga D."/>
            <person name="Oba Y."/>
            <person name="Hase S."/>
            <person name="Sato K."/>
            <person name="Oba Y."/>
            <person name="Sakakibara Y."/>
        </authorList>
    </citation>
    <scope>NUCLEOTIDE SEQUENCE</scope>
</reference>
<dbReference type="PROSITE" id="PS50011">
    <property type="entry name" value="PROTEIN_KINASE_DOM"/>
    <property type="match status" value="1"/>
</dbReference>
<name>A0ABQ0LN71_MYCCL</name>
<proteinExistence type="inferred from homology"/>
<evidence type="ECO:0000256" key="2">
    <source>
        <dbReference type="ARBA" id="ARBA00022741"/>
    </source>
</evidence>
<dbReference type="InterPro" id="IPR050235">
    <property type="entry name" value="CK1_Ser-Thr_kinase"/>
</dbReference>
<dbReference type="InterPro" id="IPR008271">
    <property type="entry name" value="Ser/Thr_kinase_AS"/>
</dbReference>
<keyword evidence="3 4" id="KW-0067">ATP-binding</keyword>
<dbReference type="InterPro" id="IPR000719">
    <property type="entry name" value="Prot_kinase_dom"/>
</dbReference>
<dbReference type="PROSITE" id="PS00107">
    <property type="entry name" value="PROTEIN_KINASE_ATP"/>
    <property type="match status" value="1"/>
</dbReference>
<dbReference type="EC" id="2.7.11.1" evidence="1"/>
<feature type="chain" id="PRO_5045039357" description="non-specific serine/threonine protein kinase" evidence="6">
    <location>
        <begin position="21"/>
        <end position="386"/>
    </location>
</feature>
<dbReference type="InterPro" id="IPR011009">
    <property type="entry name" value="Kinase-like_dom_sf"/>
</dbReference>
<dbReference type="CDD" id="cd14016">
    <property type="entry name" value="STKc_CK1"/>
    <property type="match status" value="1"/>
</dbReference>
<evidence type="ECO:0000256" key="3">
    <source>
        <dbReference type="ARBA" id="ARBA00022840"/>
    </source>
</evidence>
<comment type="similarity">
    <text evidence="5">Belongs to the protein kinase superfamily.</text>
</comment>
<feature type="signal peptide" evidence="6">
    <location>
        <begin position="1"/>
        <end position="20"/>
    </location>
</feature>
<accession>A0ABQ0LN71</accession>
<evidence type="ECO:0000256" key="6">
    <source>
        <dbReference type="SAM" id="SignalP"/>
    </source>
</evidence>
<gene>
    <name evidence="8" type="ORF">MCHLO_09595</name>
</gene>
<keyword evidence="5" id="KW-0418">Kinase</keyword>
<keyword evidence="2 4" id="KW-0547">Nucleotide-binding</keyword>
<dbReference type="Gene3D" id="1.10.510.10">
    <property type="entry name" value="Transferase(Phosphotransferase) domain 1"/>
    <property type="match status" value="1"/>
</dbReference>
<evidence type="ECO:0000259" key="7">
    <source>
        <dbReference type="PROSITE" id="PS50011"/>
    </source>
</evidence>
<feature type="domain" description="Protein kinase" evidence="7">
    <location>
        <begin position="97"/>
        <end position="383"/>
    </location>
</feature>
<dbReference type="SUPFAM" id="SSF56112">
    <property type="entry name" value="Protein kinase-like (PK-like)"/>
    <property type="match status" value="1"/>
</dbReference>
<protein>
    <recommendedName>
        <fullName evidence="1">non-specific serine/threonine protein kinase</fullName>
        <ecNumber evidence="1">2.7.11.1</ecNumber>
    </recommendedName>
</protein>
<dbReference type="SMART" id="SM00220">
    <property type="entry name" value="S_TKc"/>
    <property type="match status" value="1"/>
</dbReference>
<sequence>MLWRIPALLGAALCSVLVHAAADTAAFTPLSSLDILPDICDAPEESPRCRKASQDACQDACQDAFDASAMSLCVDALSLPTIGALVDSVDPLIGGRYRLGESIGTGTYGEVYSAVDVLSGEEVAIKTERVDALETTLEKEFAVYKTVSGGEGVPHIKWFGVDGDHRALVLDLLGPSLSQYFHQSDRKMFSLKTVILLADQMITRIEHVHSHGLVHHDIKPGNFVMGLGERASQVYIIDFGSSTLFRDPETLTHIPYSEDTREEALTRNFRYGSINSHLGVMRTRRDDLEGLAYVWVYWLRGTLPWFGLRAQKISMRRARILAKMRSFPVKRLTHSLPDEFAEYIEYTRALGFDEEPDYVYLRRLFRDVAAREGFEYDGVFDWTAKR</sequence>
<evidence type="ECO:0000256" key="5">
    <source>
        <dbReference type="RuleBase" id="RU000304"/>
    </source>
</evidence>
<dbReference type="Pfam" id="PF00069">
    <property type="entry name" value="Pkinase"/>
    <property type="match status" value="1"/>
</dbReference>
<feature type="binding site" evidence="4">
    <location>
        <position position="126"/>
    </location>
    <ligand>
        <name>ATP</name>
        <dbReference type="ChEBI" id="CHEBI:30616"/>
    </ligand>
</feature>
<evidence type="ECO:0000313" key="8">
    <source>
        <dbReference type="EMBL" id="GAT52553.1"/>
    </source>
</evidence>
<keyword evidence="5" id="KW-0808">Transferase</keyword>
<dbReference type="InterPro" id="IPR017441">
    <property type="entry name" value="Protein_kinase_ATP_BS"/>
</dbReference>